<feature type="region of interest" description="Disordered" evidence="1">
    <location>
        <begin position="31"/>
        <end position="60"/>
    </location>
</feature>
<evidence type="ECO:0000256" key="1">
    <source>
        <dbReference type="SAM" id="MobiDB-lite"/>
    </source>
</evidence>
<accession>A0A388KT29</accession>
<comment type="caution">
    <text evidence="2">The sequence shown here is derived from an EMBL/GenBank/DDBJ whole genome shotgun (WGS) entry which is preliminary data.</text>
</comment>
<name>A0A388KT29_CHABU</name>
<dbReference type="Proteomes" id="UP000265515">
    <property type="component" value="Unassembled WGS sequence"/>
</dbReference>
<protein>
    <submittedName>
        <fullName evidence="2">Uncharacterized protein</fullName>
    </submittedName>
</protein>
<dbReference type="AlphaFoldDB" id="A0A388KT29"/>
<gene>
    <name evidence="2" type="ORF">CBR_g12809</name>
</gene>
<dbReference type="EMBL" id="BFEA01000177">
    <property type="protein sequence ID" value="GBG73093.1"/>
    <property type="molecule type" value="Genomic_DNA"/>
</dbReference>
<sequence>MEDRRARSLNGVSGSLGSLNFDLALVPSPSPTAAWQRENEESSGSAESTLPSNWKVGVSGSSSMKREASLECMSIAHDGGGRDSKRRKLSGNIPEDLLECPVCWDFMFSGRPRSPESLISNELSHA</sequence>
<organism evidence="2 3">
    <name type="scientific">Chara braunii</name>
    <name type="common">Braun's stonewort</name>
    <dbReference type="NCBI Taxonomy" id="69332"/>
    <lineage>
        <taxon>Eukaryota</taxon>
        <taxon>Viridiplantae</taxon>
        <taxon>Streptophyta</taxon>
        <taxon>Charophyceae</taxon>
        <taxon>Charales</taxon>
        <taxon>Characeae</taxon>
        <taxon>Chara</taxon>
    </lineage>
</organism>
<evidence type="ECO:0000313" key="2">
    <source>
        <dbReference type="EMBL" id="GBG73093.1"/>
    </source>
</evidence>
<dbReference type="Gramene" id="GBG73093">
    <property type="protein sequence ID" value="GBG73093"/>
    <property type="gene ID" value="CBR_g12809"/>
</dbReference>
<reference evidence="2 3" key="1">
    <citation type="journal article" date="2018" name="Cell">
        <title>The Chara Genome: Secondary Complexity and Implications for Plant Terrestrialization.</title>
        <authorList>
            <person name="Nishiyama T."/>
            <person name="Sakayama H."/>
            <person name="Vries J.D."/>
            <person name="Buschmann H."/>
            <person name="Saint-Marcoux D."/>
            <person name="Ullrich K.K."/>
            <person name="Haas F.B."/>
            <person name="Vanderstraeten L."/>
            <person name="Becker D."/>
            <person name="Lang D."/>
            <person name="Vosolsobe S."/>
            <person name="Rombauts S."/>
            <person name="Wilhelmsson P.K.I."/>
            <person name="Janitza P."/>
            <person name="Kern R."/>
            <person name="Heyl A."/>
            <person name="Rumpler F."/>
            <person name="Villalobos L.I.A.C."/>
            <person name="Clay J.M."/>
            <person name="Skokan R."/>
            <person name="Toyoda A."/>
            <person name="Suzuki Y."/>
            <person name="Kagoshima H."/>
            <person name="Schijlen E."/>
            <person name="Tajeshwar N."/>
            <person name="Catarino B."/>
            <person name="Hetherington A.J."/>
            <person name="Saltykova A."/>
            <person name="Bonnot C."/>
            <person name="Breuninger H."/>
            <person name="Symeonidi A."/>
            <person name="Radhakrishnan G.V."/>
            <person name="Van Nieuwerburgh F."/>
            <person name="Deforce D."/>
            <person name="Chang C."/>
            <person name="Karol K.G."/>
            <person name="Hedrich R."/>
            <person name="Ulvskov P."/>
            <person name="Glockner G."/>
            <person name="Delwiche C.F."/>
            <person name="Petrasek J."/>
            <person name="Van de Peer Y."/>
            <person name="Friml J."/>
            <person name="Beilby M."/>
            <person name="Dolan L."/>
            <person name="Kohara Y."/>
            <person name="Sugano S."/>
            <person name="Fujiyama A."/>
            <person name="Delaux P.-M."/>
            <person name="Quint M."/>
            <person name="TheiBen G."/>
            <person name="Hagemann M."/>
            <person name="Harholt J."/>
            <person name="Dunand C."/>
            <person name="Zachgo S."/>
            <person name="Langdale J."/>
            <person name="Maumus F."/>
            <person name="Straeten D.V.D."/>
            <person name="Gould S.B."/>
            <person name="Rensing S.A."/>
        </authorList>
    </citation>
    <scope>NUCLEOTIDE SEQUENCE [LARGE SCALE GENOMIC DNA]</scope>
    <source>
        <strain evidence="2 3">S276</strain>
    </source>
</reference>
<feature type="compositionally biased region" description="Polar residues" evidence="1">
    <location>
        <begin position="42"/>
        <end position="52"/>
    </location>
</feature>
<proteinExistence type="predicted"/>
<evidence type="ECO:0000313" key="3">
    <source>
        <dbReference type="Proteomes" id="UP000265515"/>
    </source>
</evidence>
<keyword evidence="3" id="KW-1185">Reference proteome</keyword>